<dbReference type="GeneID" id="25902473"/>
<dbReference type="RefSeq" id="XP_014159762.1">
    <property type="nucleotide sequence ID" value="XM_014304287.1"/>
</dbReference>
<sequence>MTFSIKEITVGMVEGPSPEPGDPSCPFGVVSLLMYTPPPVPYPFGVMGEGGDPPPPTPSVPREDCSIRGWWRVPPRVPGRRPILSLRGSVGTLIIYYILHAPAVPSGALYDRIAP</sequence>
<gene>
    <name evidence="1" type="ORF">SARC_01969</name>
</gene>
<evidence type="ECO:0000313" key="1">
    <source>
        <dbReference type="EMBL" id="KNC85860.1"/>
    </source>
</evidence>
<keyword evidence="2" id="KW-1185">Reference proteome</keyword>
<protein>
    <submittedName>
        <fullName evidence="1">Uncharacterized protein</fullName>
    </submittedName>
</protein>
<dbReference type="Proteomes" id="UP000054560">
    <property type="component" value="Unassembled WGS sequence"/>
</dbReference>
<reference evidence="1 2" key="1">
    <citation type="submission" date="2011-02" db="EMBL/GenBank/DDBJ databases">
        <title>The Genome Sequence of Sphaeroforma arctica JP610.</title>
        <authorList>
            <consortium name="The Broad Institute Genome Sequencing Platform"/>
            <person name="Russ C."/>
            <person name="Cuomo C."/>
            <person name="Young S.K."/>
            <person name="Zeng Q."/>
            <person name="Gargeya S."/>
            <person name="Alvarado L."/>
            <person name="Berlin A."/>
            <person name="Chapman S.B."/>
            <person name="Chen Z."/>
            <person name="Freedman E."/>
            <person name="Gellesch M."/>
            <person name="Goldberg J."/>
            <person name="Griggs A."/>
            <person name="Gujja S."/>
            <person name="Heilman E."/>
            <person name="Heiman D."/>
            <person name="Howarth C."/>
            <person name="Mehta T."/>
            <person name="Neiman D."/>
            <person name="Pearson M."/>
            <person name="Roberts A."/>
            <person name="Saif S."/>
            <person name="Shea T."/>
            <person name="Shenoy N."/>
            <person name="Sisk P."/>
            <person name="Stolte C."/>
            <person name="Sykes S."/>
            <person name="White J."/>
            <person name="Yandava C."/>
            <person name="Burger G."/>
            <person name="Gray M.W."/>
            <person name="Holland P.W.H."/>
            <person name="King N."/>
            <person name="Lang F.B.F."/>
            <person name="Roger A.J."/>
            <person name="Ruiz-Trillo I."/>
            <person name="Haas B."/>
            <person name="Nusbaum C."/>
            <person name="Birren B."/>
        </authorList>
    </citation>
    <scope>NUCLEOTIDE SEQUENCE [LARGE SCALE GENOMIC DNA]</scope>
    <source>
        <strain evidence="1 2">JP610</strain>
    </source>
</reference>
<accession>A0A0L0GA31</accession>
<proteinExistence type="predicted"/>
<dbReference type="AlphaFoldDB" id="A0A0L0GA31"/>
<evidence type="ECO:0000313" key="2">
    <source>
        <dbReference type="Proteomes" id="UP000054560"/>
    </source>
</evidence>
<organism evidence="1 2">
    <name type="scientific">Sphaeroforma arctica JP610</name>
    <dbReference type="NCBI Taxonomy" id="667725"/>
    <lineage>
        <taxon>Eukaryota</taxon>
        <taxon>Ichthyosporea</taxon>
        <taxon>Ichthyophonida</taxon>
        <taxon>Sphaeroforma</taxon>
    </lineage>
</organism>
<dbReference type="EMBL" id="KQ241680">
    <property type="protein sequence ID" value="KNC85860.1"/>
    <property type="molecule type" value="Genomic_DNA"/>
</dbReference>
<name>A0A0L0GA31_9EUKA</name>